<dbReference type="PANTHER" id="PTHR33116">
    <property type="entry name" value="REVERSE TRANSCRIPTASE ZINC-BINDING DOMAIN-CONTAINING PROTEIN-RELATED-RELATED"/>
    <property type="match status" value="1"/>
</dbReference>
<dbReference type="Proteomes" id="UP001281410">
    <property type="component" value="Unassembled WGS sequence"/>
</dbReference>
<evidence type="ECO:0000313" key="1">
    <source>
        <dbReference type="EMBL" id="KAK3221344.1"/>
    </source>
</evidence>
<name>A0AAE0APP0_9ROSI</name>
<reference evidence="1" key="1">
    <citation type="journal article" date="2023" name="Plant J.">
        <title>Genome sequences and population genomics provide insights into the demographic history, inbreeding, and mutation load of two 'living fossil' tree species of Dipteronia.</title>
        <authorList>
            <person name="Feng Y."/>
            <person name="Comes H.P."/>
            <person name="Chen J."/>
            <person name="Zhu S."/>
            <person name="Lu R."/>
            <person name="Zhang X."/>
            <person name="Li P."/>
            <person name="Qiu J."/>
            <person name="Olsen K.M."/>
            <person name="Qiu Y."/>
        </authorList>
    </citation>
    <scope>NUCLEOTIDE SEQUENCE</scope>
    <source>
        <strain evidence="1">NBL</strain>
    </source>
</reference>
<organism evidence="1 2">
    <name type="scientific">Dipteronia sinensis</name>
    <dbReference type="NCBI Taxonomy" id="43782"/>
    <lineage>
        <taxon>Eukaryota</taxon>
        <taxon>Viridiplantae</taxon>
        <taxon>Streptophyta</taxon>
        <taxon>Embryophyta</taxon>
        <taxon>Tracheophyta</taxon>
        <taxon>Spermatophyta</taxon>
        <taxon>Magnoliopsida</taxon>
        <taxon>eudicotyledons</taxon>
        <taxon>Gunneridae</taxon>
        <taxon>Pentapetalae</taxon>
        <taxon>rosids</taxon>
        <taxon>malvids</taxon>
        <taxon>Sapindales</taxon>
        <taxon>Sapindaceae</taxon>
        <taxon>Hippocastanoideae</taxon>
        <taxon>Acereae</taxon>
        <taxon>Dipteronia</taxon>
    </lineage>
</organism>
<dbReference type="AlphaFoldDB" id="A0AAE0APP0"/>
<sequence length="184" mass="20885">LSSLIQRDTKNGQISGFKCVHVGPTVTHMLFADDSLLSGKETKAKCATIRDMLDMYTRASSQMVNYRKSTMCVSPNFSKQMGTQMAAVLGVLLVDCHERYLGLPCLTWRNKRKVFTNIVDRVWDKIKGWHHTIFSVGGKEILIKAVIQSFPIYVMSLFRLLVGFLKDIGRMCARFLWGTEEGKK</sequence>
<proteinExistence type="predicted"/>
<keyword evidence="2" id="KW-1185">Reference proteome</keyword>
<evidence type="ECO:0000313" key="2">
    <source>
        <dbReference type="Proteomes" id="UP001281410"/>
    </source>
</evidence>
<accession>A0AAE0APP0</accession>
<gene>
    <name evidence="1" type="ORF">Dsin_008369</name>
</gene>
<protein>
    <recommendedName>
        <fullName evidence="3">Reverse transcriptase</fullName>
    </recommendedName>
</protein>
<feature type="non-terminal residue" evidence="1">
    <location>
        <position position="1"/>
    </location>
</feature>
<dbReference type="EMBL" id="JANJYJ010000003">
    <property type="protein sequence ID" value="KAK3221344.1"/>
    <property type="molecule type" value="Genomic_DNA"/>
</dbReference>
<comment type="caution">
    <text evidence="1">The sequence shown here is derived from an EMBL/GenBank/DDBJ whole genome shotgun (WGS) entry which is preliminary data.</text>
</comment>
<dbReference type="PANTHER" id="PTHR33116:SF86">
    <property type="entry name" value="REVERSE TRANSCRIPTASE DOMAIN-CONTAINING PROTEIN"/>
    <property type="match status" value="1"/>
</dbReference>
<evidence type="ECO:0008006" key="3">
    <source>
        <dbReference type="Google" id="ProtNLM"/>
    </source>
</evidence>